<dbReference type="EMBL" id="AZGA01000070">
    <property type="protein sequence ID" value="KRM32540.1"/>
    <property type="molecule type" value="Genomic_DNA"/>
</dbReference>
<evidence type="ECO:0000256" key="11">
    <source>
        <dbReference type="HAMAP-Rule" id="MF_00022"/>
    </source>
</evidence>
<dbReference type="PRINTS" id="PR00987">
    <property type="entry name" value="TRNASYNTHGLU"/>
</dbReference>
<keyword evidence="9 11" id="KW-0030">Aminoacyl-tRNA synthetase</keyword>
<dbReference type="InterPro" id="IPR000924">
    <property type="entry name" value="Glu/Gln-tRNA-synth"/>
</dbReference>
<dbReference type="InterPro" id="IPR020751">
    <property type="entry name" value="aa-tRNA-synth_I_codon-bd_sub2"/>
</dbReference>
<dbReference type="EC" id="6.1.1.17" evidence="11"/>
<dbReference type="PATRIC" id="fig|1423734.3.peg.408"/>
<dbReference type="Pfam" id="PF19269">
    <property type="entry name" value="Anticodon_2"/>
    <property type="match status" value="1"/>
</dbReference>
<evidence type="ECO:0000256" key="2">
    <source>
        <dbReference type="ARBA" id="ARBA00007894"/>
    </source>
</evidence>
<dbReference type="Gene3D" id="1.10.10.350">
    <property type="match status" value="1"/>
</dbReference>
<dbReference type="FunFam" id="3.40.50.620:FF:000007">
    <property type="entry name" value="Glutamate--tRNA ligase"/>
    <property type="match status" value="1"/>
</dbReference>
<dbReference type="InterPro" id="IPR033910">
    <property type="entry name" value="GluRS_core"/>
</dbReference>
<feature type="short sequence motif" description="'KMSKS' region" evidence="11">
    <location>
        <begin position="265"/>
        <end position="269"/>
    </location>
</feature>
<feature type="domain" description="Aminoacyl-tRNA synthetase class I anticodon-binding" evidence="13">
    <location>
        <begin position="364"/>
        <end position="496"/>
    </location>
</feature>
<comment type="caution">
    <text evidence="14">The sequence shown here is derived from an EMBL/GenBank/DDBJ whole genome shotgun (WGS) entry which is preliminary data.</text>
</comment>
<feature type="domain" description="Glutamyl/glutaminyl-tRNA synthetase class Ib catalytic" evidence="12">
    <location>
        <begin position="11"/>
        <end position="336"/>
    </location>
</feature>
<dbReference type="GO" id="GO:0005524">
    <property type="term" value="F:ATP binding"/>
    <property type="evidence" value="ECO:0007669"/>
    <property type="project" value="UniProtKB-UniRule"/>
</dbReference>
<comment type="similarity">
    <text evidence="2 11">Belongs to the class-I aminoacyl-tRNA synthetase family. Glutamate--tRNA ligase type 1 subfamily.</text>
</comment>
<keyword evidence="6 11" id="KW-0547">Nucleotide-binding</keyword>
<keyword evidence="15" id="KW-1185">Reference proteome</keyword>
<dbReference type="NCBIfam" id="TIGR00464">
    <property type="entry name" value="gltX_bact"/>
    <property type="match status" value="1"/>
</dbReference>
<dbReference type="AlphaFoldDB" id="A0A0R1XZY5"/>
<dbReference type="HAMAP" id="MF_00022">
    <property type="entry name" value="Glu_tRNA_synth_type1"/>
    <property type="match status" value="1"/>
</dbReference>
<sequence>MKEVRNLADSKIRVRYAPSPTGHLHIGNARTALFNYLFARHNNGTLVLRIEDTDTKRNIEGGEKSQIDMLHWLGIDWDEGPDVGGDFGPYRQSERRDIYTPLIQKLVDEGYAYESYKTEAELEAQREGQKARGEMPHYVYEYEGMSDAEKSQAIADAKAKGLQPVIRFHVPTDKSYVWDDIVKGKIDIEGKTIGGDFVIQKRDGMPTYNFAVVVDDHLMEITHVLRGDDHIANTPKQLMIYEAFGWTPPKFGHMTLIINAATGKKLSKRDESVLQFIEQYRELGYLPDAMFNFITLLGWSPKGEDEIFTKKQFIKLFDEHRLSKSPAAFDQKKLEWINNQYVKKANPSLISDLALENLIEAKRIDATPDTKTIEWVRQLVALFADQMSYTQQIIDLSEIFFLEPPALDADAIAELSTDTAPTVLKAFQAKIDALEIFTANRIQNIIYDIQHETGIRGRKLYMPIRIATTREMHGPQLAESVELLGKAKVLAHLDETLQQMSTF</sequence>
<dbReference type="GO" id="GO:0005829">
    <property type="term" value="C:cytosol"/>
    <property type="evidence" value="ECO:0007669"/>
    <property type="project" value="TreeGrafter"/>
</dbReference>
<dbReference type="eggNOG" id="COG0008">
    <property type="taxonomic scope" value="Bacteria"/>
</dbReference>
<evidence type="ECO:0000256" key="4">
    <source>
        <dbReference type="ARBA" id="ARBA00022490"/>
    </source>
</evidence>
<keyword evidence="4 11" id="KW-0963">Cytoplasm</keyword>
<keyword evidence="7 11" id="KW-0067">ATP-binding</keyword>
<accession>A0A0R1XZY5</accession>
<evidence type="ECO:0000256" key="8">
    <source>
        <dbReference type="ARBA" id="ARBA00022917"/>
    </source>
</evidence>
<feature type="binding site" evidence="11">
    <location>
        <position position="268"/>
    </location>
    <ligand>
        <name>ATP</name>
        <dbReference type="ChEBI" id="CHEBI:30616"/>
    </ligand>
</feature>
<dbReference type="InterPro" id="IPR020058">
    <property type="entry name" value="Glu/Gln-tRNA-synth_Ib_cat-dom"/>
</dbReference>
<evidence type="ECO:0000256" key="6">
    <source>
        <dbReference type="ARBA" id="ARBA00022741"/>
    </source>
</evidence>
<comment type="function">
    <text evidence="11">Catalyzes the attachment of glutamate to tRNA(Glu) in a two-step reaction: glutamate is first activated by ATP to form Glu-AMP and then transferred to the acceptor end of tRNA(Glu).</text>
</comment>
<dbReference type="PROSITE" id="PS00178">
    <property type="entry name" value="AA_TRNA_LIGASE_I"/>
    <property type="match status" value="1"/>
</dbReference>
<dbReference type="InterPro" id="IPR001412">
    <property type="entry name" value="aa-tRNA-synth_I_CS"/>
</dbReference>
<reference evidence="14 15" key="1">
    <citation type="journal article" date="2015" name="Genome Announc.">
        <title>Expanding the biotechnology potential of lactobacilli through comparative genomics of 213 strains and associated genera.</title>
        <authorList>
            <person name="Sun Z."/>
            <person name="Harris H.M."/>
            <person name="McCann A."/>
            <person name="Guo C."/>
            <person name="Argimon S."/>
            <person name="Zhang W."/>
            <person name="Yang X."/>
            <person name="Jeffery I.B."/>
            <person name="Cooney J.C."/>
            <person name="Kagawa T.F."/>
            <person name="Liu W."/>
            <person name="Song Y."/>
            <person name="Salvetti E."/>
            <person name="Wrobel A."/>
            <person name="Rasinkangas P."/>
            <person name="Parkhill J."/>
            <person name="Rea M.C."/>
            <person name="O'Sullivan O."/>
            <person name="Ritari J."/>
            <person name="Douillard F.P."/>
            <person name="Paul Ross R."/>
            <person name="Yang R."/>
            <person name="Briner A.E."/>
            <person name="Felis G.E."/>
            <person name="de Vos W.M."/>
            <person name="Barrangou R."/>
            <person name="Klaenhammer T.R."/>
            <person name="Caufield P.W."/>
            <person name="Cui Y."/>
            <person name="Zhang H."/>
            <person name="O'Toole P.W."/>
        </authorList>
    </citation>
    <scope>NUCLEOTIDE SEQUENCE [LARGE SCALE GENOMIC DNA]</scope>
    <source>
        <strain evidence="14 15">DSM 18527</strain>
    </source>
</reference>
<dbReference type="PANTHER" id="PTHR43311">
    <property type="entry name" value="GLUTAMATE--TRNA LIGASE"/>
    <property type="match status" value="1"/>
</dbReference>
<dbReference type="GO" id="GO:0006424">
    <property type="term" value="P:glutamyl-tRNA aminoacylation"/>
    <property type="evidence" value="ECO:0007669"/>
    <property type="project" value="UniProtKB-UniRule"/>
</dbReference>
<evidence type="ECO:0000256" key="9">
    <source>
        <dbReference type="ARBA" id="ARBA00023146"/>
    </source>
</evidence>
<evidence type="ECO:0000256" key="7">
    <source>
        <dbReference type="ARBA" id="ARBA00022840"/>
    </source>
</evidence>
<dbReference type="InterPro" id="IPR049940">
    <property type="entry name" value="GluQ/Sye"/>
</dbReference>
<evidence type="ECO:0000313" key="15">
    <source>
        <dbReference type="Proteomes" id="UP000051236"/>
    </source>
</evidence>
<dbReference type="SUPFAM" id="SSF52374">
    <property type="entry name" value="Nucleotidylyl transferase"/>
    <property type="match status" value="1"/>
</dbReference>
<dbReference type="SUPFAM" id="SSF48163">
    <property type="entry name" value="An anticodon-binding domain of class I aminoacyl-tRNA synthetases"/>
    <property type="match status" value="1"/>
</dbReference>
<gene>
    <name evidence="11" type="primary">gltX</name>
    <name evidence="14" type="ORF">FC83_GL000407</name>
</gene>
<dbReference type="InterPro" id="IPR045462">
    <property type="entry name" value="aa-tRNA-synth_I_cd-bd"/>
</dbReference>
<comment type="subunit">
    <text evidence="3 11">Monomer.</text>
</comment>
<dbReference type="InterPro" id="IPR014729">
    <property type="entry name" value="Rossmann-like_a/b/a_fold"/>
</dbReference>
<evidence type="ECO:0000259" key="13">
    <source>
        <dbReference type="Pfam" id="PF19269"/>
    </source>
</evidence>
<comment type="catalytic activity">
    <reaction evidence="10 11">
        <text>tRNA(Glu) + L-glutamate + ATP = L-glutamyl-tRNA(Glu) + AMP + diphosphate</text>
        <dbReference type="Rhea" id="RHEA:23540"/>
        <dbReference type="Rhea" id="RHEA-COMP:9663"/>
        <dbReference type="Rhea" id="RHEA-COMP:9680"/>
        <dbReference type="ChEBI" id="CHEBI:29985"/>
        <dbReference type="ChEBI" id="CHEBI:30616"/>
        <dbReference type="ChEBI" id="CHEBI:33019"/>
        <dbReference type="ChEBI" id="CHEBI:78442"/>
        <dbReference type="ChEBI" id="CHEBI:78520"/>
        <dbReference type="ChEBI" id="CHEBI:456215"/>
        <dbReference type="EC" id="6.1.1.17"/>
    </reaction>
</comment>
<dbReference type="GO" id="GO:0004818">
    <property type="term" value="F:glutamate-tRNA ligase activity"/>
    <property type="evidence" value="ECO:0007669"/>
    <property type="project" value="UniProtKB-UniRule"/>
</dbReference>
<dbReference type="STRING" id="1423734.FC83_GL000407"/>
<proteinExistence type="inferred from homology"/>
<evidence type="ECO:0000313" key="14">
    <source>
        <dbReference type="EMBL" id="KRM32540.1"/>
    </source>
</evidence>
<dbReference type="PANTHER" id="PTHR43311:SF2">
    <property type="entry name" value="GLUTAMATE--TRNA LIGASE, MITOCHONDRIAL-RELATED"/>
    <property type="match status" value="1"/>
</dbReference>
<dbReference type="GO" id="GO:0000049">
    <property type="term" value="F:tRNA binding"/>
    <property type="evidence" value="ECO:0007669"/>
    <property type="project" value="InterPro"/>
</dbReference>
<evidence type="ECO:0000256" key="1">
    <source>
        <dbReference type="ARBA" id="ARBA00004496"/>
    </source>
</evidence>
<dbReference type="Proteomes" id="UP000051236">
    <property type="component" value="Unassembled WGS sequence"/>
</dbReference>
<comment type="subcellular location">
    <subcellularLocation>
        <location evidence="1 11">Cytoplasm</location>
    </subcellularLocation>
</comment>
<dbReference type="GO" id="GO:0008270">
    <property type="term" value="F:zinc ion binding"/>
    <property type="evidence" value="ECO:0007669"/>
    <property type="project" value="InterPro"/>
</dbReference>
<feature type="short sequence motif" description="'HIGH' region" evidence="11">
    <location>
        <begin position="18"/>
        <end position="28"/>
    </location>
</feature>
<dbReference type="InterPro" id="IPR008925">
    <property type="entry name" value="aa_tRNA-synth_I_cd-bd_sf"/>
</dbReference>
<dbReference type="CDD" id="cd00808">
    <property type="entry name" value="GluRS_core"/>
    <property type="match status" value="1"/>
</dbReference>
<keyword evidence="8 11" id="KW-0648">Protein biosynthesis</keyword>
<evidence type="ECO:0000256" key="10">
    <source>
        <dbReference type="ARBA" id="ARBA00048351"/>
    </source>
</evidence>
<protein>
    <recommendedName>
        <fullName evidence="11">Glutamate--tRNA ligase</fullName>
        <ecNumber evidence="11">6.1.1.17</ecNumber>
    </recommendedName>
    <alternativeName>
        <fullName evidence="11">Glutamyl-tRNA synthetase</fullName>
        <shortName evidence="11">GluRS</shortName>
    </alternativeName>
</protein>
<evidence type="ECO:0000256" key="3">
    <source>
        <dbReference type="ARBA" id="ARBA00011245"/>
    </source>
</evidence>
<dbReference type="Pfam" id="PF00749">
    <property type="entry name" value="tRNA-synt_1c"/>
    <property type="match status" value="1"/>
</dbReference>
<organism evidence="14 15">
    <name type="scientific">Agrilactobacillus composti DSM 18527 = JCM 14202</name>
    <dbReference type="NCBI Taxonomy" id="1423734"/>
    <lineage>
        <taxon>Bacteria</taxon>
        <taxon>Bacillati</taxon>
        <taxon>Bacillota</taxon>
        <taxon>Bacilli</taxon>
        <taxon>Lactobacillales</taxon>
        <taxon>Lactobacillaceae</taxon>
        <taxon>Agrilactobacillus</taxon>
    </lineage>
</organism>
<comment type="caution">
    <text evidence="11">Lacks conserved residue(s) required for the propagation of feature annotation.</text>
</comment>
<name>A0A0R1XZY5_9LACO</name>
<dbReference type="Gene3D" id="3.40.50.620">
    <property type="entry name" value="HUPs"/>
    <property type="match status" value="1"/>
</dbReference>
<evidence type="ECO:0000256" key="5">
    <source>
        <dbReference type="ARBA" id="ARBA00022598"/>
    </source>
</evidence>
<dbReference type="InterPro" id="IPR004527">
    <property type="entry name" value="Glu-tRNA-ligase_bac/mito"/>
</dbReference>
<evidence type="ECO:0000259" key="12">
    <source>
        <dbReference type="Pfam" id="PF00749"/>
    </source>
</evidence>
<keyword evidence="5 11" id="KW-0436">Ligase</keyword>